<dbReference type="InterPro" id="IPR050464">
    <property type="entry name" value="Zeta_carotene_desat/Oxidored"/>
</dbReference>
<dbReference type="InterPro" id="IPR004572">
    <property type="entry name" value="Protoporphyrinogen_oxidase"/>
</dbReference>
<keyword evidence="6" id="KW-0963">Cytoplasm</keyword>
<comment type="subcellular location">
    <subcellularLocation>
        <location evidence="6">Cytoplasm</location>
    </subcellularLocation>
</comment>
<dbReference type="Gene3D" id="3.50.50.60">
    <property type="entry name" value="FAD/NAD(P)-binding domain"/>
    <property type="match status" value="1"/>
</dbReference>
<dbReference type="OrthoDB" id="9767561at2"/>
<evidence type="ECO:0000256" key="6">
    <source>
        <dbReference type="RuleBase" id="RU364052"/>
    </source>
</evidence>
<dbReference type="EC" id="1.3.3.15" evidence="6"/>
<evidence type="ECO:0000256" key="4">
    <source>
        <dbReference type="ARBA" id="ARBA00023002"/>
    </source>
</evidence>
<dbReference type="InterPro" id="IPR002937">
    <property type="entry name" value="Amino_oxidase"/>
</dbReference>
<evidence type="ECO:0000256" key="5">
    <source>
        <dbReference type="ARBA" id="ARBA00023133"/>
    </source>
</evidence>
<gene>
    <name evidence="8" type="ORF">NMS_1677</name>
</gene>
<evidence type="ECO:0000313" key="9">
    <source>
        <dbReference type="Proteomes" id="UP000031760"/>
    </source>
</evidence>
<dbReference type="Gene3D" id="1.10.3110.10">
    <property type="entry name" value="protoporphyrinogen ix oxidase, domain 3"/>
    <property type="match status" value="1"/>
</dbReference>
<comment type="catalytic activity">
    <reaction evidence="6">
        <text>coproporphyrinogen III + 3 O2 = coproporphyrin III + 3 H2O2</text>
        <dbReference type="Rhea" id="RHEA:43436"/>
        <dbReference type="ChEBI" id="CHEBI:15379"/>
        <dbReference type="ChEBI" id="CHEBI:16240"/>
        <dbReference type="ChEBI" id="CHEBI:57309"/>
        <dbReference type="ChEBI" id="CHEBI:131725"/>
        <dbReference type="EC" id="1.3.3.15"/>
    </reaction>
</comment>
<comment type="cofactor">
    <cofactor evidence="1 6">
        <name>FAD</name>
        <dbReference type="ChEBI" id="CHEBI:57692"/>
    </cofactor>
</comment>
<dbReference type="NCBIfam" id="TIGR00562">
    <property type="entry name" value="proto_IX_ox"/>
    <property type="match status" value="1"/>
</dbReference>
<dbReference type="Gene3D" id="3.90.660.20">
    <property type="entry name" value="Protoporphyrinogen oxidase, mitochondrial, domain 2"/>
    <property type="match status" value="1"/>
</dbReference>
<protein>
    <recommendedName>
        <fullName evidence="6">Coproporphyrinogen III oxidase</fullName>
        <ecNumber evidence="6">1.3.3.15</ecNumber>
    </recommendedName>
</protein>
<keyword evidence="3 6" id="KW-0274">FAD</keyword>
<dbReference type="KEGG" id="nmf:NMS_1677"/>
<dbReference type="SUPFAM" id="SSF51905">
    <property type="entry name" value="FAD/NAD(P)-binding domain"/>
    <property type="match status" value="1"/>
</dbReference>
<dbReference type="EMBL" id="AP014548">
    <property type="protein sequence ID" value="BAO55686.1"/>
    <property type="molecule type" value="Genomic_DNA"/>
</dbReference>
<keyword evidence="5 6" id="KW-0350">Heme biosynthesis</keyword>
<dbReference type="HOGENOM" id="CLU_009629_3_0_10"/>
<dbReference type="AlphaFoldDB" id="W8W045"/>
<feature type="domain" description="Amine oxidase" evidence="7">
    <location>
        <begin position="16"/>
        <end position="414"/>
    </location>
</feature>
<dbReference type="UniPathway" id="UPA00252"/>
<organism evidence="8 9">
    <name type="scientific">Nonlabens marinus S1-08</name>
    <dbReference type="NCBI Taxonomy" id="1454201"/>
    <lineage>
        <taxon>Bacteria</taxon>
        <taxon>Pseudomonadati</taxon>
        <taxon>Bacteroidota</taxon>
        <taxon>Flavobacteriia</taxon>
        <taxon>Flavobacteriales</taxon>
        <taxon>Flavobacteriaceae</taxon>
        <taxon>Nonlabens</taxon>
    </lineage>
</organism>
<dbReference type="InterPro" id="IPR036188">
    <property type="entry name" value="FAD/NAD-bd_sf"/>
</dbReference>
<dbReference type="GO" id="GO:0006783">
    <property type="term" value="P:heme biosynthetic process"/>
    <property type="evidence" value="ECO:0007669"/>
    <property type="project" value="UniProtKB-UniRule"/>
</dbReference>
<dbReference type="Pfam" id="PF01593">
    <property type="entry name" value="Amino_oxidase"/>
    <property type="match status" value="1"/>
</dbReference>
<evidence type="ECO:0000256" key="1">
    <source>
        <dbReference type="ARBA" id="ARBA00001974"/>
    </source>
</evidence>
<comment type="pathway">
    <text evidence="6">Porphyrin-containing compound metabolism; protoheme biosynthesis.</text>
</comment>
<keyword evidence="9" id="KW-1185">Reference proteome</keyword>
<evidence type="ECO:0000259" key="7">
    <source>
        <dbReference type="Pfam" id="PF01593"/>
    </source>
</evidence>
<dbReference type="GO" id="GO:0004729">
    <property type="term" value="F:oxygen-dependent protoporphyrinogen oxidase activity"/>
    <property type="evidence" value="ECO:0007669"/>
    <property type="project" value="UniProtKB-UniRule"/>
</dbReference>
<dbReference type="SUPFAM" id="SSF54373">
    <property type="entry name" value="FAD-linked reductases, C-terminal domain"/>
    <property type="match status" value="1"/>
</dbReference>
<comment type="function">
    <text evidence="6">Involved in coproporphyrin-dependent heme b biosynthesis. Catalyzes the oxidation of coproporphyrinogen III to coproporphyrin III.</text>
</comment>
<evidence type="ECO:0000256" key="2">
    <source>
        <dbReference type="ARBA" id="ARBA00022630"/>
    </source>
</evidence>
<comment type="similarity">
    <text evidence="6">Belongs to the protoporphyrinogen/coproporphyrinogen oxidase family. Coproporphyrinogen III oxidase subfamily.</text>
</comment>
<dbReference type="PANTHER" id="PTHR42923:SF3">
    <property type="entry name" value="PROTOPORPHYRINOGEN OXIDASE"/>
    <property type="match status" value="1"/>
</dbReference>
<keyword evidence="4 6" id="KW-0560">Oxidoreductase</keyword>
<keyword evidence="2 6" id="KW-0285">Flavoprotein</keyword>
<dbReference type="Proteomes" id="UP000031760">
    <property type="component" value="Chromosome"/>
</dbReference>
<reference evidence="8 9" key="1">
    <citation type="journal article" date="2014" name="Proc. Natl. Acad. Sci. U.S.A.">
        <title>Functional characterization of flavobacteria rhodopsins reveals a unique class of light-driven chloride pump in bacteria.</title>
        <authorList>
            <person name="Yoshizawa S."/>
            <person name="Kumagai Y."/>
            <person name="Kim H."/>
            <person name="Ogura Y."/>
            <person name="Hayashi T."/>
            <person name="Iwasaki W."/>
            <person name="DeLong E.F."/>
            <person name="Kogure K."/>
        </authorList>
    </citation>
    <scope>NUCLEOTIDE SEQUENCE [LARGE SCALE GENOMIC DNA]</scope>
    <source>
        <strain evidence="8 9">S1-08</strain>
    </source>
</reference>
<evidence type="ECO:0000256" key="3">
    <source>
        <dbReference type="ARBA" id="ARBA00022827"/>
    </source>
</evidence>
<dbReference type="RefSeq" id="WP_041496244.1">
    <property type="nucleotide sequence ID" value="NZ_AP014548.1"/>
</dbReference>
<accession>W8W045</accession>
<dbReference type="STRING" id="1454201.NMS_1677"/>
<dbReference type="GO" id="GO:0005737">
    <property type="term" value="C:cytoplasm"/>
    <property type="evidence" value="ECO:0007669"/>
    <property type="project" value="UniProtKB-SubCell"/>
</dbReference>
<proteinExistence type="inferred from homology"/>
<evidence type="ECO:0000313" key="8">
    <source>
        <dbReference type="EMBL" id="BAO55686.1"/>
    </source>
</evidence>
<sequence length="441" mass="49018">MQLKDSYDYVVLGAGLSGLSTGHALQSRGLDFIVLEATQRAGGVIESSFTDGFVVESGANSMILTPTVAQLCEDLGISNQIINAREESKVRQILWGDQLHTLKASPLTLLTTQILSFTAKLRILKEPFIKSSSPDGETVLDFFTRRFGSQVAQRLAGAIVSGIYAGDPSKLEMASVFPRFVALEIEYGSLLKGLKKSPAAPRKIVSFKDGMETLPSTLSRKLQDHICYEYQISSIYKNAESWIIKKKNGDFIRAGHIISTLPSYALESIMKTASFPKLEITYNPMWTIQVKVNRSELESKTIGFGFLASMYERKDFIGTLYNGNTFTTGLTGKYALITFFVRPDHCEHKSITDVLERLCIPYLRKWTGIEGPIELVHSKKWPHAIPQKEVGHRKLIEKIQSWETENPNFSTAGNFIYGVSLGDCVEAHQKLVSSITSNQPS</sequence>
<dbReference type="PANTHER" id="PTHR42923">
    <property type="entry name" value="PROTOPORPHYRINOGEN OXIDASE"/>
    <property type="match status" value="1"/>
</dbReference>
<name>W8W045_9FLAO</name>